<protein>
    <submittedName>
        <fullName evidence="3">UBX domain-containing protein</fullName>
    </submittedName>
</protein>
<dbReference type="SUPFAM" id="SSF54236">
    <property type="entry name" value="Ubiquitin-like"/>
    <property type="match status" value="1"/>
</dbReference>
<accession>A0A183ALD3</accession>
<dbReference type="AlphaFoldDB" id="A0A183ALD3"/>
<evidence type="ECO:0000256" key="1">
    <source>
        <dbReference type="SAM" id="MobiDB-lite"/>
    </source>
</evidence>
<dbReference type="InterPro" id="IPR050730">
    <property type="entry name" value="UBX_domain-protein"/>
</dbReference>
<dbReference type="Gene3D" id="3.10.20.90">
    <property type="entry name" value="Phosphatidylinositol 3-kinase Catalytic Subunit, Chain A, domain 1"/>
    <property type="match status" value="1"/>
</dbReference>
<evidence type="ECO:0000259" key="2">
    <source>
        <dbReference type="PROSITE" id="PS50033"/>
    </source>
</evidence>
<organism evidence="3">
    <name type="scientific">Echinostoma caproni</name>
    <dbReference type="NCBI Taxonomy" id="27848"/>
    <lineage>
        <taxon>Eukaryota</taxon>
        <taxon>Metazoa</taxon>
        <taxon>Spiralia</taxon>
        <taxon>Lophotrochozoa</taxon>
        <taxon>Platyhelminthes</taxon>
        <taxon>Trematoda</taxon>
        <taxon>Digenea</taxon>
        <taxon>Plagiorchiida</taxon>
        <taxon>Echinostomata</taxon>
        <taxon>Echinostomatoidea</taxon>
        <taxon>Echinostomatidae</taxon>
        <taxon>Echinostoma</taxon>
    </lineage>
</organism>
<feature type="region of interest" description="Disordered" evidence="1">
    <location>
        <begin position="125"/>
        <end position="160"/>
    </location>
</feature>
<dbReference type="InterPro" id="IPR029071">
    <property type="entry name" value="Ubiquitin-like_domsf"/>
</dbReference>
<dbReference type="GO" id="GO:0036503">
    <property type="term" value="P:ERAD pathway"/>
    <property type="evidence" value="ECO:0007669"/>
    <property type="project" value="TreeGrafter"/>
</dbReference>
<dbReference type="PANTHER" id="PTHR23322:SF1">
    <property type="entry name" value="FAS-ASSOCIATED FACTOR 2"/>
    <property type="match status" value="1"/>
</dbReference>
<feature type="domain" description="UBX" evidence="2">
    <location>
        <begin position="50"/>
        <end position="117"/>
    </location>
</feature>
<evidence type="ECO:0000313" key="3">
    <source>
        <dbReference type="WBParaSite" id="ECPE_0000778701-mRNA-1"/>
    </source>
</evidence>
<dbReference type="GO" id="GO:0043130">
    <property type="term" value="F:ubiquitin binding"/>
    <property type="evidence" value="ECO:0007669"/>
    <property type="project" value="TreeGrafter"/>
</dbReference>
<proteinExistence type="predicted"/>
<reference evidence="3" key="1">
    <citation type="submission" date="2016-06" db="UniProtKB">
        <authorList>
            <consortium name="WormBaseParasite"/>
        </authorList>
    </citation>
    <scope>IDENTIFICATION</scope>
</reference>
<name>A0A183ALD3_9TREM</name>
<sequence>LAAREAELRQAELVAAEAARQRAREQALVRAREARRVRWRHCLPPPPEANGPDTVQLSIKMPNGSRASRVFSLHDSVKILYYFVLTQDSAPEHFEVQANFPKRLVPCQPNDESDLEDYVVDDAVDQNTADSSKSTKKPKTLDPILDWTPRPDGTDPPSFNTLNLRKPEVLFIIDNDA</sequence>
<dbReference type="Pfam" id="PF00789">
    <property type="entry name" value="UBX"/>
    <property type="match status" value="1"/>
</dbReference>
<dbReference type="PANTHER" id="PTHR23322">
    <property type="entry name" value="FAS-ASSOCIATED PROTEIN"/>
    <property type="match status" value="1"/>
</dbReference>
<dbReference type="GO" id="GO:0005783">
    <property type="term" value="C:endoplasmic reticulum"/>
    <property type="evidence" value="ECO:0007669"/>
    <property type="project" value="TreeGrafter"/>
</dbReference>
<dbReference type="InterPro" id="IPR001012">
    <property type="entry name" value="UBX_dom"/>
</dbReference>
<dbReference type="WBParaSite" id="ECPE_0000778701-mRNA-1">
    <property type="protein sequence ID" value="ECPE_0000778701-mRNA-1"/>
    <property type="gene ID" value="ECPE_0000778701"/>
</dbReference>
<dbReference type="PROSITE" id="PS50033">
    <property type="entry name" value="UBX"/>
    <property type="match status" value="1"/>
</dbReference>